<keyword evidence="3" id="KW-1185">Reference proteome</keyword>
<dbReference type="EMBL" id="JBHSCY010000001">
    <property type="protein sequence ID" value="MFC4267402.1"/>
    <property type="molecule type" value="Genomic_DNA"/>
</dbReference>
<evidence type="ECO:0000313" key="3">
    <source>
        <dbReference type="Proteomes" id="UP001595826"/>
    </source>
</evidence>
<keyword evidence="1" id="KW-0472">Membrane</keyword>
<sequence>MSFTAHMIASLKHNKRERVSAFKKMKDFKEGKNIEVYFDKKVTKYQLKKIRDKIQQENKYRLRKNIIIFTIAMLILIYAIGFVKF</sequence>
<dbReference type="RefSeq" id="WP_377407275.1">
    <property type="nucleotide sequence ID" value="NZ_JBHSCY010000001.1"/>
</dbReference>
<accession>A0ABV8R4P4</accession>
<reference evidence="3" key="1">
    <citation type="journal article" date="2019" name="Int. J. Syst. Evol. Microbiol.">
        <title>The Global Catalogue of Microorganisms (GCM) 10K type strain sequencing project: providing services to taxonomists for standard genome sequencing and annotation.</title>
        <authorList>
            <consortium name="The Broad Institute Genomics Platform"/>
            <consortium name="The Broad Institute Genome Sequencing Center for Infectious Disease"/>
            <person name="Wu L."/>
            <person name="Ma J."/>
        </authorList>
    </citation>
    <scope>NUCLEOTIDE SEQUENCE [LARGE SCALE GENOMIC DNA]</scope>
    <source>
        <strain evidence="3">CECT 8655</strain>
    </source>
</reference>
<proteinExistence type="predicted"/>
<evidence type="ECO:0000313" key="2">
    <source>
        <dbReference type="EMBL" id="MFC4267402.1"/>
    </source>
</evidence>
<evidence type="ECO:0000256" key="1">
    <source>
        <dbReference type="SAM" id="Phobius"/>
    </source>
</evidence>
<protein>
    <recommendedName>
        <fullName evidence="4">Riboflavin synthase subunit beta</fullName>
    </recommendedName>
</protein>
<organism evidence="2 3">
    <name type="scientific">Polaribacter marinivivus</name>
    <dbReference type="NCBI Taxonomy" id="1524260"/>
    <lineage>
        <taxon>Bacteria</taxon>
        <taxon>Pseudomonadati</taxon>
        <taxon>Bacteroidota</taxon>
        <taxon>Flavobacteriia</taxon>
        <taxon>Flavobacteriales</taxon>
        <taxon>Flavobacteriaceae</taxon>
    </lineage>
</organism>
<keyword evidence="1" id="KW-1133">Transmembrane helix</keyword>
<feature type="transmembrane region" description="Helical" evidence="1">
    <location>
        <begin position="66"/>
        <end position="83"/>
    </location>
</feature>
<keyword evidence="1" id="KW-0812">Transmembrane</keyword>
<name>A0ABV8R4P4_9FLAO</name>
<gene>
    <name evidence="2" type="ORF">ACFOWD_00665</name>
</gene>
<evidence type="ECO:0008006" key="4">
    <source>
        <dbReference type="Google" id="ProtNLM"/>
    </source>
</evidence>
<comment type="caution">
    <text evidence="2">The sequence shown here is derived from an EMBL/GenBank/DDBJ whole genome shotgun (WGS) entry which is preliminary data.</text>
</comment>
<dbReference type="Proteomes" id="UP001595826">
    <property type="component" value="Unassembled WGS sequence"/>
</dbReference>